<protein>
    <submittedName>
        <fullName evidence="8">Integral membrane protein</fullName>
    </submittedName>
</protein>
<dbReference type="PANTHER" id="PTHR40077">
    <property type="entry name" value="MEMBRANE PROTEIN-RELATED"/>
    <property type="match status" value="1"/>
</dbReference>
<evidence type="ECO:0000313" key="8">
    <source>
        <dbReference type="EMBL" id="RZT80692.1"/>
    </source>
</evidence>
<feature type="transmembrane region" description="Helical" evidence="6">
    <location>
        <begin position="37"/>
        <end position="58"/>
    </location>
</feature>
<dbReference type="RefSeq" id="WP_130403946.1">
    <property type="nucleotide sequence ID" value="NZ_JBEZZO010000007.1"/>
</dbReference>
<accession>A0A4Q7UH41</accession>
<evidence type="ECO:0000256" key="3">
    <source>
        <dbReference type="ARBA" id="ARBA00022692"/>
    </source>
</evidence>
<comment type="subcellular location">
    <subcellularLocation>
        <location evidence="1">Cell membrane</location>
        <topology evidence="1">Multi-pass membrane protein</topology>
    </subcellularLocation>
</comment>
<reference evidence="8 9" key="1">
    <citation type="submission" date="2019-02" db="EMBL/GenBank/DDBJ databases">
        <title>Sequencing the genomes of 1000 actinobacteria strains.</title>
        <authorList>
            <person name="Klenk H.-P."/>
        </authorList>
    </citation>
    <scope>NUCLEOTIDE SEQUENCE [LARGE SCALE GENOMIC DNA]</scope>
    <source>
        <strain evidence="8 9">DSM 45888</strain>
    </source>
</reference>
<evidence type="ECO:0000313" key="9">
    <source>
        <dbReference type="Proteomes" id="UP000293781"/>
    </source>
</evidence>
<gene>
    <name evidence="8" type="ORF">EV382_3950</name>
</gene>
<comment type="caution">
    <text evidence="8">The sequence shown here is derived from an EMBL/GenBank/DDBJ whole genome shotgun (WGS) entry which is preliminary data.</text>
</comment>
<feature type="transmembrane region" description="Helical" evidence="6">
    <location>
        <begin position="70"/>
        <end position="87"/>
    </location>
</feature>
<feature type="transmembrane region" description="Helical" evidence="6">
    <location>
        <begin position="12"/>
        <end position="31"/>
    </location>
</feature>
<dbReference type="AlphaFoldDB" id="A0A4Q7UH41"/>
<dbReference type="InterPro" id="IPR023845">
    <property type="entry name" value="DUF3817_TM"/>
</dbReference>
<keyword evidence="9" id="KW-1185">Reference proteome</keyword>
<keyword evidence="5 6" id="KW-0472">Membrane</keyword>
<keyword evidence="2" id="KW-1003">Cell membrane</keyword>
<dbReference type="EMBL" id="SHKK01000001">
    <property type="protein sequence ID" value="RZT80692.1"/>
    <property type="molecule type" value="Genomic_DNA"/>
</dbReference>
<evidence type="ECO:0000256" key="5">
    <source>
        <dbReference type="ARBA" id="ARBA00023136"/>
    </source>
</evidence>
<evidence type="ECO:0000259" key="7">
    <source>
        <dbReference type="Pfam" id="PF12823"/>
    </source>
</evidence>
<dbReference type="PANTHER" id="PTHR40077:SF2">
    <property type="entry name" value="MEMBRANE PROTEIN"/>
    <property type="match status" value="1"/>
</dbReference>
<keyword evidence="4 6" id="KW-1133">Transmembrane helix</keyword>
<keyword evidence="3 6" id="KW-0812">Transmembrane</keyword>
<dbReference type="NCBIfam" id="TIGR03954">
    <property type="entry name" value="integ_memb_HG"/>
    <property type="match status" value="1"/>
</dbReference>
<dbReference type="Proteomes" id="UP000293781">
    <property type="component" value="Unassembled WGS sequence"/>
</dbReference>
<dbReference type="OrthoDB" id="9342687at2"/>
<dbReference type="GO" id="GO:0005886">
    <property type="term" value="C:plasma membrane"/>
    <property type="evidence" value="ECO:0007669"/>
    <property type="project" value="UniProtKB-SubCell"/>
</dbReference>
<name>A0A4Q7UH41_9ACTN</name>
<feature type="domain" description="DUF3817" evidence="7">
    <location>
        <begin position="5"/>
        <end position="91"/>
    </location>
</feature>
<organism evidence="8 9">
    <name type="scientific">Micromonospora violae</name>
    <dbReference type="NCBI Taxonomy" id="1278207"/>
    <lineage>
        <taxon>Bacteria</taxon>
        <taxon>Bacillati</taxon>
        <taxon>Actinomycetota</taxon>
        <taxon>Actinomycetes</taxon>
        <taxon>Micromonosporales</taxon>
        <taxon>Micromonosporaceae</taxon>
        <taxon>Micromonospora</taxon>
    </lineage>
</organism>
<evidence type="ECO:0000256" key="4">
    <source>
        <dbReference type="ARBA" id="ARBA00022989"/>
    </source>
</evidence>
<evidence type="ECO:0000256" key="1">
    <source>
        <dbReference type="ARBA" id="ARBA00004651"/>
    </source>
</evidence>
<sequence>MGAALTRYRVIAWIVGVVLILLVVIGMPLKYAFDNPVVVETIGPAHGFLYMIYLVAAFDLSRRADWPLKRMLLVMLAGTVPFVSFYAERRVSGWLARPAERTPETVASHPA</sequence>
<evidence type="ECO:0000256" key="2">
    <source>
        <dbReference type="ARBA" id="ARBA00022475"/>
    </source>
</evidence>
<dbReference type="Pfam" id="PF12823">
    <property type="entry name" value="DUF3817"/>
    <property type="match status" value="1"/>
</dbReference>
<evidence type="ECO:0000256" key="6">
    <source>
        <dbReference type="SAM" id="Phobius"/>
    </source>
</evidence>
<proteinExistence type="predicted"/>